<organism evidence="3 4">
    <name type="scientific">Candidatus Borkfalkia faecipullorum</name>
    <dbReference type="NCBI Taxonomy" id="2838510"/>
    <lineage>
        <taxon>Bacteria</taxon>
        <taxon>Bacillati</taxon>
        <taxon>Bacillota</taxon>
        <taxon>Clostridia</taxon>
        <taxon>Christensenellales</taxon>
        <taxon>Christensenellaceae</taxon>
        <taxon>Candidatus Borkfalkia</taxon>
    </lineage>
</organism>
<accession>A0A9D2AFY5</accession>
<dbReference type="PROSITE" id="PS51257">
    <property type="entry name" value="PROKAR_LIPOPROTEIN"/>
    <property type="match status" value="1"/>
</dbReference>
<keyword evidence="2" id="KW-0732">Signal</keyword>
<reference evidence="3" key="2">
    <citation type="submission" date="2021-04" db="EMBL/GenBank/DDBJ databases">
        <authorList>
            <person name="Gilroy R."/>
        </authorList>
    </citation>
    <scope>NUCLEOTIDE SEQUENCE</scope>
    <source>
        <strain evidence="3">811</strain>
    </source>
</reference>
<feature type="signal peptide" evidence="2">
    <location>
        <begin position="1"/>
        <end position="21"/>
    </location>
</feature>
<evidence type="ECO:0000313" key="4">
    <source>
        <dbReference type="Proteomes" id="UP000824204"/>
    </source>
</evidence>
<dbReference type="EMBL" id="DXFX01000103">
    <property type="protein sequence ID" value="HIX08378.1"/>
    <property type="molecule type" value="Genomic_DNA"/>
</dbReference>
<evidence type="ECO:0000256" key="2">
    <source>
        <dbReference type="SAM" id="SignalP"/>
    </source>
</evidence>
<evidence type="ECO:0008006" key="5">
    <source>
        <dbReference type="Google" id="ProtNLM"/>
    </source>
</evidence>
<proteinExistence type="predicted"/>
<name>A0A9D2AFY5_9FIRM</name>
<feature type="chain" id="PRO_5039555654" description="Cadherin-like beta sandwich domain-containing protein" evidence="2">
    <location>
        <begin position="22"/>
        <end position="330"/>
    </location>
</feature>
<sequence>MKKLVLAGMTALTALALSVGAAACSPDSAAKNEFELPQTAAQSYSFSAASAGTIISAMNGGSAAQTARALTAVTDEATIAELNDYMMLVESLLSDGSFGTVYETSDRPEYAVKAVISYTDITGAKLGYTMYYNESNQKTHTESDWDDGRLEEESETRADIDGVLVIDGADYPFSGRTKTETEGNESESETTFSVQMGTTAEGLQKVMRVNRESESEHDETEEEYSYTIYEGRTETERSTLKVEQERGETEIEMTVRKNGQSQVFSFEKEADERNAIHITVGGNGSVEEYVVRVLTDENGNTYYEYSTRDGGSFHFSRHGQENGAQNPYGK</sequence>
<feature type="region of interest" description="Disordered" evidence="1">
    <location>
        <begin position="171"/>
        <end position="204"/>
    </location>
</feature>
<dbReference type="Proteomes" id="UP000824204">
    <property type="component" value="Unassembled WGS sequence"/>
</dbReference>
<protein>
    <recommendedName>
        <fullName evidence="5">Cadherin-like beta sandwich domain-containing protein</fullName>
    </recommendedName>
</protein>
<gene>
    <name evidence="3" type="ORF">H9741_07910</name>
</gene>
<evidence type="ECO:0000256" key="1">
    <source>
        <dbReference type="SAM" id="MobiDB-lite"/>
    </source>
</evidence>
<reference evidence="3" key="1">
    <citation type="journal article" date="2021" name="PeerJ">
        <title>Extensive microbial diversity within the chicken gut microbiome revealed by metagenomics and culture.</title>
        <authorList>
            <person name="Gilroy R."/>
            <person name="Ravi A."/>
            <person name="Getino M."/>
            <person name="Pursley I."/>
            <person name="Horton D.L."/>
            <person name="Alikhan N.F."/>
            <person name="Baker D."/>
            <person name="Gharbi K."/>
            <person name="Hall N."/>
            <person name="Watson M."/>
            <person name="Adriaenssens E.M."/>
            <person name="Foster-Nyarko E."/>
            <person name="Jarju S."/>
            <person name="Secka A."/>
            <person name="Antonio M."/>
            <person name="Oren A."/>
            <person name="Chaudhuri R.R."/>
            <person name="La Ragione R."/>
            <person name="Hildebrand F."/>
            <person name="Pallen M.J."/>
        </authorList>
    </citation>
    <scope>NUCLEOTIDE SEQUENCE</scope>
    <source>
        <strain evidence="3">811</strain>
    </source>
</reference>
<comment type="caution">
    <text evidence="3">The sequence shown here is derived from an EMBL/GenBank/DDBJ whole genome shotgun (WGS) entry which is preliminary data.</text>
</comment>
<dbReference type="AlphaFoldDB" id="A0A9D2AFY5"/>
<evidence type="ECO:0000313" key="3">
    <source>
        <dbReference type="EMBL" id="HIX08378.1"/>
    </source>
</evidence>